<sequence>MILNHIWGLYAHPKTEWHTIDRNHESISASLSHILIIALVPSVCMFYSTAFIGWSIGVGDPIFLSVNSAAMMSIATYFALVIGVFALAYLTNWMSQTFGAKPNFVHALELAAYTATPLFMVGFAALYPHPWFIMLVGFAGLAWSIYLLYTGVPILMHIPEDQGFIFASSVVTVGLVLLVAILASTVILWSVGFGPTFI</sequence>
<name>A0ABS8W4Z1_9GAMM</name>
<evidence type="ECO:0000256" key="3">
    <source>
        <dbReference type="ARBA" id="ARBA00022989"/>
    </source>
</evidence>
<keyword evidence="8" id="KW-1185">Reference proteome</keyword>
<comment type="subcellular location">
    <subcellularLocation>
        <location evidence="1">Membrane</location>
        <topology evidence="1">Multi-pass membrane protein</topology>
    </subcellularLocation>
</comment>
<evidence type="ECO:0000256" key="2">
    <source>
        <dbReference type="ARBA" id="ARBA00022692"/>
    </source>
</evidence>
<keyword evidence="3 5" id="KW-1133">Transmembrane helix</keyword>
<evidence type="ECO:0000256" key="1">
    <source>
        <dbReference type="ARBA" id="ARBA00004141"/>
    </source>
</evidence>
<feature type="transmembrane region" description="Helical" evidence="5">
    <location>
        <begin position="131"/>
        <end position="152"/>
    </location>
</feature>
<evidence type="ECO:0000313" key="7">
    <source>
        <dbReference type="EMBL" id="MCE2593447.1"/>
    </source>
</evidence>
<keyword evidence="4 5" id="KW-0472">Membrane</keyword>
<feature type="transmembrane region" description="Helical" evidence="5">
    <location>
        <begin position="69"/>
        <end position="91"/>
    </location>
</feature>
<gene>
    <name evidence="7" type="ORF">K6Y31_01280</name>
</gene>
<accession>A0ABS8W4Z1</accession>
<dbReference type="Proteomes" id="UP001201273">
    <property type="component" value="Unassembled WGS sequence"/>
</dbReference>
<proteinExistence type="predicted"/>
<evidence type="ECO:0000256" key="4">
    <source>
        <dbReference type="ARBA" id="ARBA00023136"/>
    </source>
</evidence>
<dbReference type="Pfam" id="PF04893">
    <property type="entry name" value="Yip1"/>
    <property type="match status" value="1"/>
</dbReference>
<evidence type="ECO:0000313" key="8">
    <source>
        <dbReference type="Proteomes" id="UP001201273"/>
    </source>
</evidence>
<feature type="transmembrane region" description="Helical" evidence="5">
    <location>
        <begin position="103"/>
        <end position="125"/>
    </location>
</feature>
<evidence type="ECO:0000259" key="6">
    <source>
        <dbReference type="Pfam" id="PF04893"/>
    </source>
</evidence>
<organism evidence="7 8">
    <name type="scientific">Motilimonas cestriensis</name>
    <dbReference type="NCBI Taxonomy" id="2742685"/>
    <lineage>
        <taxon>Bacteria</taxon>
        <taxon>Pseudomonadati</taxon>
        <taxon>Pseudomonadota</taxon>
        <taxon>Gammaproteobacteria</taxon>
        <taxon>Alteromonadales</taxon>
        <taxon>Alteromonadales genera incertae sedis</taxon>
        <taxon>Motilimonas</taxon>
    </lineage>
</organism>
<evidence type="ECO:0000256" key="5">
    <source>
        <dbReference type="SAM" id="Phobius"/>
    </source>
</evidence>
<feature type="transmembrane region" description="Helical" evidence="5">
    <location>
        <begin position="34"/>
        <end position="57"/>
    </location>
</feature>
<comment type="caution">
    <text evidence="7">The sequence shown here is derived from an EMBL/GenBank/DDBJ whole genome shotgun (WGS) entry which is preliminary data.</text>
</comment>
<feature type="domain" description="Yip1" evidence="6">
    <location>
        <begin position="7"/>
        <end position="181"/>
    </location>
</feature>
<protein>
    <submittedName>
        <fullName evidence="7">YIP1 family protein</fullName>
    </submittedName>
</protein>
<dbReference type="RefSeq" id="WP_233051052.1">
    <property type="nucleotide sequence ID" value="NZ_JAIMJA010000001.1"/>
</dbReference>
<reference evidence="7 8" key="1">
    <citation type="journal article" date="2022" name="Environ. Microbiol. Rep.">
        <title>Eco-phylogenetic analyses reveal divergent evolution of vitamin B12 metabolism in the marine bacterial family 'Psychromonadaceae'.</title>
        <authorList>
            <person name="Jin X."/>
            <person name="Yang Y."/>
            <person name="Cao H."/>
            <person name="Gao B."/>
            <person name="Zhao Z."/>
        </authorList>
    </citation>
    <scope>NUCLEOTIDE SEQUENCE [LARGE SCALE GENOMIC DNA]</scope>
    <source>
        <strain evidence="7 8">MKS20</strain>
    </source>
</reference>
<keyword evidence="2 5" id="KW-0812">Transmembrane</keyword>
<feature type="transmembrane region" description="Helical" evidence="5">
    <location>
        <begin position="164"/>
        <end position="191"/>
    </location>
</feature>
<dbReference type="InterPro" id="IPR006977">
    <property type="entry name" value="Yip1_dom"/>
</dbReference>
<dbReference type="EMBL" id="JAIMJA010000001">
    <property type="protein sequence ID" value="MCE2593447.1"/>
    <property type="molecule type" value="Genomic_DNA"/>
</dbReference>